<protein>
    <submittedName>
        <fullName evidence="1">Uncharacterized protein</fullName>
    </submittedName>
</protein>
<organism evidence="1 2">
    <name type="scientific">Paenibacillus mucilaginosus (strain KNP414)</name>
    <dbReference type="NCBI Taxonomy" id="1036673"/>
    <lineage>
        <taxon>Bacteria</taxon>
        <taxon>Bacillati</taxon>
        <taxon>Bacillota</taxon>
        <taxon>Bacilli</taxon>
        <taxon>Bacillales</taxon>
        <taxon>Paenibacillaceae</taxon>
        <taxon>Paenibacillus</taxon>
    </lineage>
</organism>
<reference evidence="1 2" key="2">
    <citation type="journal article" date="2013" name="Genome Announc.">
        <title>Genome Sequence of Growth-Improving Paenibacillus mucilaginosus Strain KNP414.</title>
        <authorList>
            <person name="Lu J.J."/>
            <person name="Wang J.F."/>
            <person name="Hu X.F."/>
        </authorList>
    </citation>
    <scope>NUCLEOTIDE SEQUENCE [LARGE SCALE GENOMIC DNA]</scope>
    <source>
        <strain evidence="1 2">KNP414</strain>
    </source>
</reference>
<gene>
    <name evidence="1" type="ordered locus">KNP414_01148</name>
</gene>
<name>F8FF15_PAEMK</name>
<dbReference type="KEGG" id="pms:KNP414_01148"/>
<sequence length="114" mass="12818">MINLTEITGIFEKHGIPLSEPKGMHPENVFLRNLNGVAPQTFTINESQLISIYIYSSSQGAVDGAKDFENKTSTAGVVPHSRYLVENILLYYVPDGSQEDERIYLVIEEMRSLQ</sequence>
<proteinExistence type="predicted"/>
<accession>F8FF15</accession>
<evidence type="ECO:0000313" key="2">
    <source>
        <dbReference type="Proteomes" id="UP000006620"/>
    </source>
</evidence>
<dbReference type="Proteomes" id="UP000006620">
    <property type="component" value="Chromosome"/>
</dbReference>
<evidence type="ECO:0000313" key="1">
    <source>
        <dbReference type="EMBL" id="AEI39715.1"/>
    </source>
</evidence>
<reference evidence="2" key="1">
    <citation type="submission" date="2011-06" db="EMBL/GenBank/DDBJ databases">
        <title>Complete genome sequence of Paenibacillus mucilaginosus KNP414.</title>
        <authorList>
            <person name="Wang J."/>
            <person name="Hu S."/>
            <person name="Hu X."/>
            <person name="Zhang B."/>
            <person name="Dong D."/>
            <person name="Zhang S."/>
            <person name="Zhao K."/>
            <person name="Wu D."/>
        </authorList>
    </citation>
    <scope>NUCLEOTIDE SEQUENCE [LARGE SCALE GENOMIC DNA]</scope>
    <source>
        <strain evidence="2">KNP414</strain>
    </source>
</reference>
<dbReference type="HOGENOM" id="CLU_150008_0_0_9"/>
<dbReference type="AlphaFoldDB" id="F8FF15"/>
<dbReference type="RefSeq" id="WP_013914878.1">
    <property type="nucleotide sequence ID" value="NC_015690.1"/>
</dbReference>
<dbReference type="EMBL" id="CP002869">
    <property type="protein sequence ID" value="AEI39715.1"/>
    <property type="molecule type" value="Genomic_DNA"/>
</dbReference>